<evidence type="ECO:0000259" key="4">
    <source>
        <dbReference type="PROSITE" id="PS50043"/>
    </source>
</evidence>
<dbReference type="PROSITE" id="PS50043">
    <property type="entry name" value="HTH_LUXR_2"/>
    <property type="match status" value="1"/>
</dbReference>
<dbReference type="GO" id="GO:0006355">
    <property type="term" value="P:regulation of DNA-templated transcription"/>
    <property type="evidence" value="ECO:0007669"/>
    <property type="project" value="InterPro"/>
</dbReference>
<dbReference type="InterPro" id="IPR036388">
    <property type="entry name" value="WH-like_DNA-bd_sf"/>
</dbReference>
<dbReference type="AlphaFoldDB" id="A4C9D7"/>
<name>A4C9D7_9GAMM</name>
<dbReference type="eggNOG" id="COG2197">
    <property type="taxonomic scope" value="Bacteria"/>
</dbReference>
<dbReference type="Proteomes" id="UP000006201">
    <property type="component" value="Unassembled WGS sequence"/>
</dbReference>
<evidence type="ECO:0000313" key="5">
    <source>
        <dbReference type="EMBL" id="EAR29202.1"/>
    </source>
</evidence>
<gene>
    <name evidence="5" type="ORF">PTD2_09159</name>
</gene>
<dbReference type="STRING" id="87626.PTD2_09159"/>
<keyword evidence="1" id="KW-0805">Transcription regulation</keyword>
<comment type="caution">
    <text evidence="5">The sequence shown here is derived from an EMBL/GenBank/DDBJ whole genome shotgun (WGS) entry which is preliminary data.</text>
</comment>
<keyword evidence="6" id="KW-1185">Reference proteome</keyword>
<dbReference type="PANTHER" id="PTHR44688">
    <property type="entry name" value="DNA-BINDING TRANSCRIPTIONAL ACTIVATOR DEVR_DOSR"/>
    <property type="match status" value="1"/>
</dbReference>
<reference evidence="5 6" key="1">
    <citation type="submission" date="2006-02" db="EMBL/GenBank/DDBJ databases">
        <authorList>
            <person name="Moran M.A."/>
            <person name="Kjelleberg S."/>
            <person name="Egan S."/>
            <person name="Saunders N."/>
            <person name="Thomas T."/>
            <person name="Ferriera S."/>
            <person name="Johnson J."/>
            <person name="Kravitz S."/>
            <person name="Halpern A."/>
            <person name="Remington K."/>
            <person name="Beeson K."/>
            <person name="Tran B."/>
            <person name="Rogers Y.-H."/>
            <person name="Friedman R."/>
            <person name="Venter J.C."/>
        </authorList>
    </citation>
    <scope>NUCLEOTIDE SEQUENCE [LARGE SCALE GENOMIC DNA]</scope>
    <source>
        <strain evidence="5 6">D2</strain>
    </source>
</reference>
<evidence type="ECO:0000256" key="1">
    <source>
        <dbReference type="ARBA" id="ARBA00023015"/>
    </source>
</evidence>
<evidence type="ECO:0000256" key="3">
    <source>
        <dbReference type="ARBA" id="ARBA00023163"/>
    </source>
</evidence>
<dbReference type="SUPFAM" id="SSF46894">
    <property type="entry name" value="C-terminal effector domain of the bipartite response regulators"/>
    <property type="match status" value="1"/>
</dbReference>
<dbReference type="CDD" id="cd06170">
    <property type="entry name" value="LuxR_C_like"/>
    <property type="match status" value="1"/>
</dbReference>
<protein>
    <submittedName>
        <fullName evidence="5">LuxR, transcriptional regulator</fullName>
    </submittedName>
</protein>
<dbReference type="PANTHER" id="PTHR44688:SF16">
    <property type="entry name" value="DNA-BINDING TRANSCRIPTIONAL ACTIVATOR DEVR_DOSR"/>
    <property type="match status" value="1"/>
</dbReference>
<dbReference type="GO" id="GO:0003677">
    <property type="term" value="F:DNA binding"/>
    <property type="evidence" value="ECO:0007669"/>
    <property type="project" value="UniProtKB-KW"/>
</dbReference>
<proteinExistence type="predicted"/>
<dbReference type="PRINTS" id="PR00038">
    <property type="entry name" value="HTHLUXR"/>
</dbReference>
<keyword evidence="2" id="KW-0238">DNA-binding</keyword>
<dbReference type="EMBL" id="AAOH01000003">
    <property type="protein sequence ID" value="EAR29202.1"/>
    <property type="molecule type" value="Genomic_DNA"/>
</dbReference>
<accession>A4C9D7</accession>
<evidence type="ECO:0000313" key="6">
    <source>
        <dbReference type="Proteomes" id="UP000006201"/>
    </source>
</evidence>
<dbReference type="InterPro" id="IPR000792">
    <property type="entry name" value="Tscrpt_reg_LuxR_C"/>
</dbReference>
<dbReference type="InterPro" id="IPR016032">
    <property type="entry name" value="Sig_transdc_resp-reg_C-effctor"/>
</dbReference>
<sequence>MIKLIPEVTINNLAKPIKKLEKVNSLSDLNNEVNNIAKFLNAKNYAFCVFSTNLNEQESVKIYGELGRALSRLIQDDNLIRTYCQTEVKPLKLSEITNFFELKDSRKQKGFSIFCDTLIIPFKGTLYDFGCLILRTENNKLLKEEHFKSIVIVIYMYDAFKRCKKKSNKTVNFTKREIECLKWATEGKTSWEISKILTITDRTVNYHIANCIRKTNSSNRQQAIAKFYAMGIL</sequence>
<dbReference type="Gene3D" id="1.10.10.10">
    <property type="entry name" value="Winged helix-like DNA-binding domain superfamily/Winged helix DNA-binding domain"/>
    <property type="match status" value="1"/>
</dbReference>
<evidence type="ECO:0000256" key="2">
    <source>
        <dbReference type="ARBA" id="ARBA00023125"/>
    </source>
</evidence>
<keyword evidence="3" id="KW-0804">Transcription</keyword>
<feature type="domain" description="HTH luxR-type" evidence="4">
    <location>
        <begin position="166"/>
        <end position="231"/>
    </location>
</feature>
<dbReference type="Pfam" id="PF00196">
    <property type="entry name" value="GerE"/>
    <property type="match status" value="1"/>
</dbReference>
<organism evidence="5 6">
    <name type="scientific">Pseudoalteromonas tunicata D2</name>
    <dbReference type="NCBI Taxonomy" id="87626"/>
    <lineage>
        <taxon>Bacteria</taxon>
        <taxon>Pseudomonadati</taxon>
        <taxon>Pseudomonadota</taxon>
        <taxon>Gammaproteobacteria</taxon>
        <taxon>Alteromonadales</taxon>
        <taxon>Pseudoalteromonadaceae</taxon>
        <taxon>Pseudoalteromonas</taxon>
    </lineage>
</organism>
<dbReference type="HOGENOM" id="CLU_072786_6_0_6"/>
<dbReference type="SMART" id="SM00421">
    <property type="entry name" value="HTH_LUXR"/>
    <property type="match status" value="1"/>
</dbReference>